<dbReference type="CDD" id="cd00030">
    <property type="entry name" value="C2"/>
    <property type="match status" value="1"/>
</dbReference>
<name>A0A0C3C708_PILCF</name>
<feature type="compositionally biased region" description="Polar residues" evidence="11">
    <location>
        <begin position="948"/>
        <end position="957"/>
    </location>
</feature>
<evidence type="ECO:0000256" key="12">
    <source>
        <dbReference type="SAM" id="Phobius"/>
    </source>
</evidence>
<feature type="domain" description="C2" evidence="13">
    <location>
        <begin position="572"/>
        <end position="692"/>
    </location>
</feature>
<evidence type="ECO:0000256" key="10">
    <source>
        <dbReference type="ARBA" id="ARBA00023136"/>
    </source>
</evidence>
<keyword evidence="7 12" id="KW-1133">Transmembrane helix</keyword>
<dbReference type="PROSITE" id="PS51847">
    <property type="entry name" value="SMP"/>
    <property type="match status" value="1"/>
</dbReference>
<feature type="compositionally biased region" description="Polar residues" evidence="11">
    <location>
        <begin position="96"/>
        <end position="108"/>
    </location>
</feature>
<dbReference type="InterPro" id="IPR017147">
    <property type="entry name" value="Tricalbin"/>
</dbReference>
<dbReference type="PROSITE" id="PS50004">
    <property type="entry name" value="C2"/>
    <property type="match status" value="5"/>
</dbReference>
<organism evidence="15 16">
    <name type="scientific">Piloderma croceum (strain F 1598)</name>
    <dbReference type="NCBI Taxonomy" id="765440"/>
    <lineage>
        <taxon>Eukaryota</taxon>
        <taxon>Fungi</taxon>
        <taxon>Dikarya</taxon>
        <taxon>Basidiomycota</taxon>
        <taxon>Agaricomycotina</taxon>
        <taxon>Agaricomycetes</taxon>
        <taxon>Agaricomycetidae</taxon>
        <taxon>Atheliales</taxon>
        <taxon>Atheliaceae</taxon>
        <taxon>Piloderma</taxon>
    </lineage>
</organism>
<dbReference type="HOGENOM" id="CLU_001661_1_0_1"/>
<dbReference type="InterPro" id="IPR037761">
    <property type="entry name" value="C2A_Tricalbin"/>
</dbReference>
<dbReference type="GO" id="GO:0008289">
    <property type="term" value="F:lipid binding"/>
    <property type="evidence" value="ECO:0007669"/>
    <property type="project" value="UniProtKB-KW"/>
</dbReference>
<feature type="domain" description="C2" evidence="13">
    <location>
        <begin position="1093"/>
        <end position="1211"/>
    </location>
</feature>
<evidence type="ECO:0000256" key="5">
    <source>
        <dbReference type="ARBA" id="ARBA00022737"/>
    </source>
</evidence>
<keyword evidence="2" id="KW-0813">Transport</keyword>
<dbReference type="InterPro" id="IPR000008">
    <property type="entry name" value="C2_dom"/>
</dbReference>
<dbReference type="CDD" id="cd04044">
    <property type="entry name" value="C2A_Tricalbin-like"/>
    <property type="match status" value="1"/>
</dbReference>
<dbReference type="Pfam" id="PF25669">
    <property type="entry name" value="SMP_MUG190-like"/>
    <property type="match status" value="1"/>
</dbReference>
<evidence type="ECO:0000256" key="6">
    <source>
        <dbReference type="ARBA" id="ARBA00022824"/>
    </source>
</evidence>
<evidence type="ECO:0000313" key="16">
    <source>
        <dbReference type="Proteomes" id="UP000054166"/>
    </source>
</evidence>
<dbReference type="PANTHER" id="PTHR46980:SF2">
    <property type="entry name" value="TRICALBIN-1-RELATED"/>
    <property type="match status" value="1"/>
</dbReference>
<dbReference type="InterPro" id="IPR037756">
    <property type="entry name" value="C2D_Tricalbin"/>
</dbReference>
<dbReference type="InParanoid" id="A0A0C3C708"/>
<dbReference type="PANTHER" id="PTHR46980">
    <property type="entry name" value="TRICALBIN-1-RELATED"/>
    <property type="match status" value="1"/>
</dbReference>
<evidence type="ECO:0000259" key="14">
    <source>
        <dbReference type="PROSITE" id="PS51847"/>
    </source>
</evidence>
<keyword evidence="10 12" id="KW-0472">Membrane</keyword>
<dbReference type="InterPro" id="IPR035892">
    <property type="entry name" value="C2_domain_sf"/>
</dbReference>
<dbReference type="InterPro" id="IPR037765">
    <property type="entry name" value="C2B_Tricalbin"/>
</dbReference>
<dbReference type="GO" id="GO:0061817">
    <property type="term" value="P:endoplasmic reticulum-plasma membrane tethering"/>
    <property type="evidence" value="ECO:0007669"/>
    <property type="project" value="InterPro"/>
</dbReference>
<evidence type="ECO:0000256" key="1">
    <source>
        <dbReference type="ARBA" id="ARBA00004586"/>
    </source>
</evidence>
<feature type="transmembrane region" description="Helical" evidence="12">
    <location>
        <begin position="186"/>
        <end position="203"/>
    </location>
</feature>
<evidence type="ECO:0000256" key="11">
    <source>
        <dbReference type="SAM" id="MobiDB-lite"/>
    </source>
</evidence>
<dbReference type="FunCoup" id="A0A0C3C708">
    <property type="interactions" value="26"/>
</dbReference>
<dbReference type="Proteomes" id="UP000054166">
    <property type="component" value="Unassembled WGS sequence"/>
</dbReference>
<keyword evidence="6" id="KW-0256">Endoplasmic reticulum</keyword>
<dbReference type="CDD" id="cd04052">
    <property type="entry name" value="C2B_Tricalbin-like"/>
    <property type="match status" value="1"/>
</dbReference>
<feature type="compositionally biased region" description="Polar residues" evidence="11">
    <location>
        <begin position="73"/>
        <end position="83"/>
    </location>
</feature>
<evidence type="ECO:0000256" key="9">
    <source>
        <dbReference type="ARBA" id="ARBA00023121"/>
    </source>
</evidence>
<feature type="region of interest" description="Disordered" evidence="11">
    <location>
        <begin position="1284"/>
        <end position="1313"/>
    </location>
</feature>
<keyword evidence="4 12" id="KW-0812">Transmembrane</keyword>
<dbReference type="GO" id="GO:0006869">
    <property type="term" value="P:lipid transport"/>
    <property type="evidence" value="ECO:0007669"/>
    <property type="project" value="UniProtKB-KW"/>
</dbReference>
<dbReference type="Pfam" id="PF24920">
    <property type="entry name" value="C2_TCB1"/>
    <property type="match status" value="1"/>
</dbReference>
<feature type="domain" description="C2" evidence="13">
    <location>
        <begin position="1322"/>
        <end position="1435"/>
    </location>
</feature>
<evidence type="ECO:0000259" key="13">
    <source>
        <dbReference type="PROSITE" id="PS50004"/>
    </source>
</evidence>
<evidence type="ECO:0000256" key="2">
    <source>
        <dbReference type="ARBA" id="ARBA00022448"/>
    </source>
</evidence>
<dbReference type="InterPro" id="IPR031468">
    <property type="entry name" value="SMP_LBD"/>
</dbReference>
<dbReference type="InterPro" id="IPR052455">
    <property type="entry name" value="Tricalbin_domain"/>
</dbReference>
<dbReference type="CDD" id="cd04045">
    <property type="entry name" value="C2C_Tricalbin-like"/>
    <property type="match status" value="1"/>
</dbReference>
<dbReference type="Gene3D" id="2.60.40.150">
    <property type="entry name" value="C2 domain"/>
    <property type="match status" value="5"/>
</dbReference>
<feature type="transmembrane region" description="Helical" evidence="12">
    <location>
        <begin position="162"/>
        <end position="180"/>
    </location>
</feature>
<keyword evidence="9" id="KW-0446">Lipid-binding</keyword>
<keyword evidence="16" id="KW-1185">Reference proteome</keyword>
<evidence type="ECO:0000256" key="8">
    <source>
        <dbReference type="ARBA" id="ARBA00023055"/>
    </source>
</evidence>
<evidence type="ECO:0000256" key="4">
    <source>
        <dbReference type="ARBA" id="ARBA00022692"/>
    </source>
</evidence>
<feature type="domain" description="C2" evidence="13">
    <location>
        <begin position="429"/>
        <end position="549"/>
    </location>
</feature>
<sequence length="1490" mass="163327">MATTKPTNGGAREPSPQEAVTGLVKKDEAKGMAVHTFDPNASPAEKAAVAGKARDQVKSVKDRGLADMAVDTGHSNAIPTITVSDADATSKEEHAQTTPKETTPSTPISPGDLPAGPAPAIPDWYKVGWRQVGGIDADPITAGEHKDRSVLDMFLSEQFYGYWYYNAAIVVFAVFASHFLTRFGFGWGWLFIILAFCSTYYATSMERVRRRARDDIQRELVKTGLTSIHESANWLNNFLDRFWRIYEPVLSATIVSSVDQVLSTSTPAFLDSLRLSTFTLGNKAPRIDKVWTYPGEPEDVVKMDWHISFTPNDVSDITPNEAKNRVNPKIVLDVRVGKGLATAAMPILLEDLSFAGKMRIRMKLMTNFPHIQLVDISFTEKPVFDYVLKPIGGDTFGFDIGNIPGLSPFIRDMVHSILGPMMYEPNVFTLNLEQMLSGAPLDAAIGVVQVTLRAARGIKGGKIGGGTPDPYVKLSINNRETLAKTHYKKSTYVSNPSWDETLTVLVISLQESLVFSLFDYNDHRADTELGSVNFELAKLLEDSRLEGINDLILKDGKDRGTLRYDAAYYPVLKPTLVDGKEEMPETNVGIVRLTMHQAKELDASKSMSGDLNPLCKLFVGGSSKAIHKTKPVKHSNSPVWEASQEFICADKSSSVITIQIIDERDFLKDPVVGYVSLKLEDLLEAKKVAGRDWWPLSRCKSGKIRLSVEWKPLNMPGSMAGATQYRPPIGVVRLWVQKATDVKNVEATLGGKSDPYLRVQVNNVTKGRTEVVNNNLNPQWDQIIYIPVHSLRESMFLECMDYQHLTKDRSLGSVELNVNELAKESEGDVKYPFESLGKKEAIDPICLDHGQYKGNLHYVAEFVPAVALRGVEFESGPNALQQAADGGGSDAETVETASASSVEGIIPHGVTTSSPLGAEEEMDEDRKNHKKGAKSTDTTATVDTTATNGTREASPTVETKMEKEEAGVTMSKEELLKQQAGVIVFHVISGQLSRKGRLEVLMDDGYWPAFSTLKARSTDAQWLHVGEGFVKELDFGRVWLRLNENDEGDKDDTIAEWKGDAKAFLEATLDGRSKFDLEDVDGRTSATVEIEARYVPVPVKLEPRESINNQGILRVDLLEGKDIHAADRGGKSDPFAIFSLNGQKVFKSQTKKKTLNPDWNENFVASIPSRVGADFTVELFDWNQVEQAKSLGIGKIELAELEPFQAIESVVKLTLPKYGQKGEIRVRLMFQPEIIAKSRKNTSTFSAAGRAMTQIGGLPVGAGKGVLQGVGGIFSKKEKDFAKVKDNNGLPPVPHLPSGQASHPVGQPDSLATSAEAGAFGGAATVFPSTDANGNKSEPGTLRVTVLNAKDLSATDSKPYCSLRVGDKEQKTKHAGKTASPEWNEAFNFSAGPLTPKLFVWIYDHKTLGKDKLLGQGEIDIWRHLQEGHTSSAEVSCELTEGQGLLHVRLEFNADPIGRTSTVSSVDRSVNLGSPSRFSIRGRRPTGVED</sequence>
<evidence type="ECO:0008006" key="17">
    <source>
        <dbReference type="Google" id="ProtNLM"/>
    </source>
</evidence>
<evidence type="ECO:0000256" key="7">
    <source>
        <dbReference type="ARBA" id="ARBA00022989"/>
    </source>
</evidence>
<feature type="domain" description="SMP-LTD" evidence="14">
    <location>
        <begin position="228"/>
        <end position="433"/>
    </location>
</feature>
<reference evidence="16" key="2">
    <citation type="submission" date="2015-01" db="EMBL/GenBank/DDBJ databases">
        <title>Evolutionary Origins and Diversification of the Mycorrhizal Mutualists.</title>
        <authorList>
            <consortium name="DOE Joint Genome Institute"/>
            <consortium name="Mycorrhizal Genomics Consortium"/>
            <person name="Kohler A."/>
            <person name="Kuo A."/>
            <person name="Nagy L.G."/>
            <person name="Floudas D."/>
            <person name="Copeland A."/>
            <person name="Barry K.W."/>
            <person name="Cichocki N."/>
            <person name="Veneault-Fourrey C."/>
            <person name="LaButti K."/>
            <person name="Lindquist E.A."/>
            <person name="Lipzen A."/>
            <person name="Lundell T."/>
            <person name="Morin E."/>
            <person name="Murat C."/>
            <person name="Riley R."/>
            <person name="Ohm R."/>
            <person name="Sun H."/>
            <person name="Tunlid A."/>
            <person name="Henrissat B."/>
            <person name="Grigoriev I.V."/>
            <person name="Hibbett D.S."/>
            <person name="Martin F."/>
        </authorList>
    </citation>
    <scope>NUCLEOTIDE SEQUENCE [LARGE SCALE GENOMIC DNA]</scope>
    <source>
        <strain evidence="16">F 1598</strain>
    </source>
</reference>
<reference evidence="15 16" key="1">
    <citation type="submission" date="2014-04" db="EMBL/GenBank/DDBJ databases">
        <authorList>
            <consortium name="DOE Joint Genome Institute"/>
            <person name="Kuo A."/>
            <person name="Tarkka M."/>
            <person name="Buscot F."/>
            <person name="Kohler A."/>
            <person name="Nagy L.G."/>
            <person name="Floudas D."/>
            <person name="Copeland A."/>
            <person name="Barry K.W."/>
            <person name="Cichocki N."/>
            <person name="Veneault-Fourrey C."/>
            <person name="LaButti K."/>
            <person name="Lindquist E.A."/>
            <person name="Lipzen A."/>
            <person name="Lundell T."/>
            <person name="Morin E."/>
            <person name="Murat C."/>
            <person name="Sun H."/>
            <person name="Tunlid A."/>
            <person name="Henrissat B."/>
            <person name="Grigoriev I.V."/>
            <person name="Hibbett D.S."/>
            <person name="Martin F."/>
            <person name="Nordberg H.P."/>
            <person name="Cantor M.N."/>
            <person name="Hua S.X."/>
        </authorList>
    </citation>
    <scope>NUCLEOTIDE SEQUENCE [LARGE SCALE GENOMIC DNA]</scope>
    <source>
        <strain evidence="15 16">F 1598</strain>
    </source>
</reference>
<dbReference type="CDD" id="cd21678">
    <property type="entry name" value="SMP_TCB"/>
    <property type="match status" value="1"/>
</dbReference>
<dbReference type="GO" id="GO:0005789">
    <property type="term" value="C:endoplasmic reticulum membrane"/>
    <property type="evidence" value="ECO:0007669"/>
    <property type="project" value="UniProtKB-SubCell"/>
</dbReference>
<accession>A0A0C3C708</accession>
<evidence type="ECO:0000313" key="15">
    <source>
        <dbReference type="EMBL" id="KIM85472.1"/>
    </source>
</evidence>
<dbReference type="InterPro" id="IPR056910">
    <property type="entry name" value="TCB1-3_C2"/>
</dbReference>
<dbReference type="InterPro" id="IPR037762">
    <property type="entry name" value="C2C_Tricalbin"/>
</dbReference>
<feature type="region of interest" description="Disordered" evidence="11">
    <location>
        <begin position="879"/>
        <end position="964"/>
    </location>
</feature>
<feature type="domain" description="C2" evidence="13">
    <location>
        <begin position="715"/>
        <end position="831"/>
    </location>
</feature>
<dbReference type="EMBL" id="KN832985">
    <property type="protein sequence ID" value="KIM85472.1"/>
    <property type="molecule type" value="Genomic_DNA"/>
</dbReference>
<dbReference type="GO" id="GO:0071944">
    <property type="term" value="C:cell periphery"/>
    <property type="evidence" value="ECO:0007669"/>
    <property type="project" value="UniProtKB-ARBA"/>
</dbReference>
<keyword evidence="5" id="KW-0677">Repeat</keyword>
<proteinExistence type="predicted"/>
<dbReference type="OrthoDB" id="1029639at2759"/>
<keyword evidence="3" id="KW-0597">Phosphoprotein</keyword>
<feature type="compositionally biased region" description="Low complexity" evidence="11">
    <location>
        <begin position="936"/>
        <end position="947"/>
    </location>
</feature>
<comment type="subcellular location">
    <subcellularLocation>
        <location evidence="1">Endoplasmic reticulum membrane</location>
    </subcellularLocation>
</comment>
<keyword evidence="8" id="KW-0445">Lipid transport</keyword>
<feature type="region of interest" description="Disordered" evidence="11">
    <location>
        <begin position="36"/>
        <end position="114"/>
    </location>
</feature>
<evidence type="ECO:0000256" key="3">
    <source>
        <dbReference type="ARBA" id="ARBA00022553"/>
    </source>
</evidence>
<dbReference type="SUPFAM" id="SSF49562">
    <property type="entry name" value="C2 domain (Calcium/lipid-binding domain, CaLB)"/>
    <property type="match status" value="5"/>
</dbReference>
<feature type="compositionally biased region" description="Basic and acidic residues" evidence="11">
    <location>
        <begin position="52"/>
        <end position="65"/>
    </location>
</feature>
<dbReference type="PIRSF" id="PIRSF037232">
    <property type="entry name" value="Tricalbin"/>
    <property type="match status" value="1"/>
</dbReference>
<dbReference type="Pfam" id="PF00168">
    <property type="entry name" value="C2"/>
    <property type="match status" value="5"/>
</dbReference>
<gene>
    <name evidence="15" type="ORF">PILCRDRAFT_66552</name>
</gene>
<dbReference type="STRING" id="765440.A0A0C3C708"/>
<feature type="region of interest" description="Disordered" evidence="11">
    <location>
        <begin position="1"/>
        <end position="23"/>
    </location>
</feature>
<dbReference type="SMART" id="SM00239">
    <property type="entry name" value="C2"/>
    <property type="match status" value="5"/>
</dbReference>
<protein>
    <recommendedName>
        <fullName evidence="17">Tricalbin</fullName>
    </recommendedName>
</protein>
<dbReference type="CDD" id="cd04040">
    <property type="entry name" value="C2D_Tricalbin-like"/>
    <property type="match status" value="1"/>
</dbReference>